<evidence type="ECO:0000313" key="3">
    <source>
        <dbReference type="Proteomes" id="UP000310200"/>
    </source>
</evidence>
<sequence>MDRREDDDNPSGDSEHSMSSLRTQSTGGGVLGLSSVGSDRTGAASTAAGSHSHSHSHRKHHHHHRSRSAPRAPEKPPRKRQLHPGQSLASIPSQIKLSMLNSGLISFGETTRSPVSP</sequence>
<gene>
    <name evidence="2" type="ORF">DBV15_11637</name>
</gene>
<organism evidence="2 3">
    <name type="scientific">Temnothorax longispinosus</name>
    <dbReference type="NCBI Taxonomy" id="300112"/>
    <lineage>
        <taxon>Eukaryota</taxon>
        <taxon>Metazoa</taxon>
        <taxon>Ecdysozoa</taxon>
        <taxon>Arthropoda</taxon>
        <taxon>Hexapoda</taxon>
        <taxon>Insecta</taxon>
        <taxon>Pterygota</taxon>
        <taxon>Neoptera</taxon>
        <taxon>Endopterygota</taxon>
        <taxon>Hymenoptera</taxon>
        <taxon>Apocrita</taxon>
        <taxon>Aculeata</taxon>
        <taxon>Formicoidea</taxon>
        <taxon>Formicidae</taxon>
        <taxon>Myrmicinae</taxon>
        <taxon>Temnothorax</taxon>
    </lineage>
</organism>
<feature type="compositionally biased region" description="Low complexity" evidence="1">
    <location>
        <begin position="32"/>
        <end position="51"/>
    </location>
</feature>
<evidence type="ECO:0000256" key="1">
    <source>
        <dbReference type="SAM" id="MobiDB-lite"/>
    </source>
</evidence>
<protein>
    <submittedName>
        <fullName evidence="2">Uncharacterized protein</fullName>
    </submittedName>
</protein>
<dbReference type="STRING" id="300112.A0A4S2KRR3"/>
<feature type="compositionally biased region" description="Basic residues" evidence="1">
    <location>
        <begin position="52"/>
        <end position="68"/>
    </location>
</feature>
<keyword evidence="3" id="KW-1185">Reference proteome</keyword>
<proteinExistence type="predicted"/>
<comment type="caution">
    <text evidence="2">The sequence shown here is derived from an EMBL/GenBank/DDBJ whole genome shotgun (WGS) entry which is preliminary data.</text>
</comment>
<dbReference type="AlphaFoldDB" id="A0A4S2KRR3"/>
<reference evidence="2 3" key="1">
    <citation type="journal article" date="2019" name="Philos. Trans. R. Soc. Lond., B, Biol. Sci.">
        <title>Ant behaviour and brain gene expression of defending hosts depend on the ecological success of the intruding social parasite.</title>
        <authorList>
            <person name="Kaur R."/>
            <person name="Stoldt M."/>
            <person name="Jongepier E."/>
            <person name="Feldmeyer B."/>
            <person name="Menzel F."/>
            <person name="Bornberg-Bauer E."/>
            <person name="Foitzik S."/>
        </authorList>
    </citation>
    <scope>NUCLEOTIDE SEQUENCE [LARGE SCALE GENOMIC DNA]</scope>
    <source>
        <tissue evidence="2">Whole body</tissue>
    </source>
</reference>
<dbReference type="Proteomes" id="UP000310200">
    <property type="component" value="Unassembled WGS sequence"/>
</dbReference>
<feature type="region of interest" description="Disordered" evidence="1">
    <location>
        <begin position="1"/>
        <end position="94"/>
    </location>
</feature>
<evidence type="ECO:0000313" key="2">
    <source>
        <dbReference type="EMBL" id="TGZ52575.1"/>
    </source>
</evidence>
<dbReference type="EMBL" id="QBLH01001236">
    <property type="protein sequence ID" value="TGZ52575.1"/>
    <property type="molecule type" value="Genomic_DNA"/>
</dbReference>
<name>A0A4S2KRR3_9HYME</name>
<accession>A0A4S2KRR3</accession>